<dbReference type="PROSITE" id="PS50893">
    <property type="entry name" value="ABC_TRANSPORTER_2"/>
    <property type="match status" value="1"/>
</dbReference>
<evidence type="ECO:0000256" key="1">
    <source>
        <dbReference type="ARBA" id="ARBA00022448"/>
    </source>
</evidence>
<keyword evidence="1" id="KW-0813">Transport</keyword>
<dbReference type="PANTHER" id="PTHR42788:SF13">
    <property type="entry name" value="ALIPHATIC SULFONATES IMPORT ATP-BINDING PROTEIN SSUB"/>
    <property type="match status" value="1"/>
</dbReference>
<dbReference type="PROSITE" id="PS00211">
    <property type="entry name" value="ABC_TRANSPORTER_1"/>
    <property type="match status" value="1"/>
</dbReference>
<dbReference type="Proteomes" id="UP000501705">
    <property type="component" value="Chromosome"/>
</dbReference>
<name>A0A6G9XJW4_NOCBR</name>
<organism evidence="5 6">
    <name type="scientific">Nocardia brasiliensis</name>
    <dbReference type="NCBI Taxonomy" id="37326"/>
    <lineage>
        <taxon>Bacteria</taxon>
        <taxon>Bacillati</taxon>
        <taxon>Actinomycetota</taxon>
        <taxon>Actinomycetes</taxon>
        <taxon>Mycobacteriales</taxon>
        <taxon>Nocardiaceae</taxon>
        <taxon>Nocardia</taxon>
    </lineage>
</organism>
<evidence type="ECO:0000256" key="3">
    <source>
        <dbReference type="ARBA" id="ARBA00022840"/>
    </source>
</evidence>
<dbReference type="Pfam" id="PF00005">
    <property type="entry name" value="ABC_tran"/>
    <property type="match status" value="1"/>
</dbReference>
<dbReference type="CDD" id="cd03293">
    <property type="entry name" value="ABC_NrtD_SsuB_transporters"/>
    <property type="match status" value="1"/>
</dbReference>
<dbReference type="GO" id="GO:0005524">
    <property type="term" value="F:ATP binding"/>
    <property type="evidence" value="ECO:0007669"/>
    <property type="project" value="UniProtKB-KW"/>
</dbReference>
<evidence type="ECO:0000313" key="6">
    <source>
        <dbReference type="Proteomes" id="UP000501705"/>
    </source>
</evidence>
<feature type="domain" description="ABC transporter" evidence="4">
    <location>
        <begin position="13"/>
        <end position="244"/>
    </location>
</feature>
<dbReference type="PANTHER" id="PTHR42788">
    <property type="entry name" value="TAURINE IMPORT ATP-BINDING PROTEIN-RELATED"/>
    <property type="match status" value="1"/>
</dbReference>
<dbReference type="Gene3D" id="3.40.50.300">
    <property type="entry name" value="P-loop containing nucleotide triphosphate hydrolases"/>
    <property type="match status" value="1"/>
</dbReference>
<protein>
    <submittedName>
        <fullName evidence="5">ATP-binding cassette domain-containing protein</fullName>
    </submittedName>
</protein>
<evidence type="ECO:0000313" key="5">
    <source>
        <dbReference type="EMBL" id="QIS01211.1"/>
    </source>
</evidence>
<evidence type="ECO:0000256" key="2">
    <source>
        <dbReference type="ARBA" id="ARBA00022741"/>
    </source>
</evidence>
<dbReference type="InterPro" id="IPR003439">
    <property type="entry name" value="ABC_transporter-like_ATP-bd"/>
</dbReference>
<sequence length="266" mass="29185">MTVRADTAARHRVTLAGVSKSYRGDDGPTQVLAPTDLTLDPGEFVCVVGPSGCGKSTLLNLLAGFLEPTEGRVLIGDRPVTGPAPDRGVVFQQPNLYPWLSVRQNVEFGPKVRGVPRAARGAEAQRMLTLVGLDHLGGRRPYELSGGQQQRAQIARVLINDPRIILMDEPFGALDALTREKLQGELLTLWRERRKTVLFVTHSIDEALLLGTRVLVMGTRPGRVIYDEPTSFKAGLVEPSFAELRERPGFTTMRDEVSAHIYAAHE</sequence>
<reference evidence="5 6" key="1">
    <citation type="journal article" date="2019" name="ACS Chem. Biol.">
        <title>Identification and Mobilization of a Cryptic Antibiotic Biosynthesis Gene Locus from a Human-Pathogenic Nocardia Isolate.</title>
        <authorList>
            <person name="Herisse M."/>
            <person name="Ishida K."/>
            <person name="Porter J.L."/>
            <person name="Howden B."/>
            <person name="Hertweck C."/>
            <person name="Stinear T.P."/>
            <person name="Pidot S.J."/>
        </authorList>
    </citation>
    <scope>NUCLEOTIDE SEQUENCE [LARGE SCALE GENOMIC DNA]</scope>
    <source>
        <strain evidence="5 6">AUSMDU00024985</strain>
    </source>
</reference>
<keyword evidence="2" id="KW-0547">Nucleotide-binding</keyword>
<dbReference type="SUPFAM" id="SSF52540">
    <property type="entry name" value="P-loop containing nucleoside triphosphate hydrolases"/>
    <property type="match status" value="1"/>
</dbReference>
<dbReference type="AlphaFoldDB" id="A0A6G9XJW4"/>
<keyword evidence="3 5" id="KW-0067">ATP-binding</keyword>
<evidence type="ECO:0000259" key="4">
    <source>
        <dbReference type="PROSITE" id="PS50893"/>
    </source>
</evidence>
<dbReference type="SMART" id="SM00382">
    <property type="entry name" value="AAA"/>
    <property type="match status" value="1"/>
</dbReference>
<dbReference type="InterPro" id="IPR050166">
    <property type="entry name" value="ABC_transporter_ATP-bind"/>
</dbReference>
<proteinExistence type="predicted"/>
<dbReference type="InterPro" id="IPR017871">
    <property type="entry name" value="ABC_transporter-like_CS"/>
</dbReference>
<dbReference type="EMBL" id="CP046171">
    <property type="protein sequence ID" value="QIS01211.1"/>
    <property type="molecule type" value="Genomic_DNA"/>
</dbReference>
<dbReference type="GO" id="GO:0016887">
    <property type="term" value="F:ATP hydrolysis activity"/>
    <property type="evidence" value="ECO:0007669"/>
    <property type="project" value="InterPro"/>
</dbReference>
<dbReference type="InterPro" id="IPR027417">
    <property type="entry name" value="P-loop_NTPase"/>
</dbReference>
<dbReference type="InterPro" id="IPR003593">
    <property type="entry name" value="AAA+_ATPase"/>
</dbReference>
<dbReference type="RefSeq" id="WP_167460360.1">
    <property type="nucleotide sequence ID" value="NZ_CP046171.1"/>
</dbReference>
<accession>A0A6G9XJW4</accession>
<gene>
    <name evidence="5" type="ORF">F5X71_01775</name>
</gene>